<evidence type="ECO:0000259" key="5">
    <source>
        <dbReference type="Pfam" id="PF00891"/>
    </source>
</evidence>
<dbReference type="GO" id="GO:0032259">
    <property type="term" value="P:methylation"/>
    <property type="evidence" value="ECO:0007669"/>
    <property type="project" value="UniProtKB-KW"/>
</dbReference>
<keyword evidence="1" id="KW-0489">Methyltransferase</keyword>
<feature type="domain" description="O-methyltransferase dimerisation" evidence="6">
    <location>
        <begin position="64"/>
        <end position="130"/>
    </location>
</feature>
<dbReference type="AlphaFoldDB" id="A0A0U5GGZ7"/>
<evidence type="ECO:0000256" key="1">
    <source>
        <dbReference type="ARBA" id="ARBA00022603"/>
    </source>
</evidence>
<dbReference type="Pfam" id="PF00891">
    <property type="entry name" value="Methyltransf_2"/>
    <property type="match status" value="1"/>
</dbReference>
<dbReference type="Gene3D" id="3.40.50.150">
    <property type="entry name" value="Vaccinia Virus protein VP39"/>
    <property type="match status" value="1"/>
</dbReference>
<dbReference type="GO" id="GO:0008171">
    <property type="term" value="F:O-methyltransferase activity"/>
    <property type="evidence" value="ECO:0007669"/>
    <property type="project" value="InterPro"/>
</dbReference>
<feature type="domain" description="O-methyltransferase C-terminal" evidence="5">
    <location>
        <begin position="236"/>
        <end position="377"/>
    </location>
</feature>
<evidence type="ECO:0000313" key="8">
    <source>
        <dbReference type="Proteomes" id="UP000054771"/>
    </source>
</evidence>
<proteinExistence type="predicted"/>
<dbReference type="InterPro" id="IPR036390">
    <property type="entry name" value="WH_DNA-bd_sf"/>
</dbReference>
<dbReference type="InterPro" id="IPR016461">
    <property type="entry name" value="COMT-like"/>
</dbReference>
<reference evidence="8" key="1">
    <citation type="journal article" date="2016" name="Genome Announc.">
        <title>Draft genome sequences of fungus Aspergillus calidoustus.</title>
        <authorList>
            <person name="Horn F."/>
            <person name="Linde J."/>
            <person name="Mattern D.J."/>
            <person name="Walther G."/>
            <person name="Guthke R."/>
            <person name="Scherlach K."/>
            <person name="Martin K."/>
            <person name="Brakhage A.A."/>
            <person name="Petzke L."/>
            <person name="Valiante V."/>
        </authorList>
    </citation>
    <scope>NUCLEOTIDE SEQUENCE [LARGE SCALE GENOMIC DNA]</scope>
    <source>
        <strain evidence="8">SF006504</strain>
    </source>
</reference>
<dbReference type="SUPFAM" id="SSF46785">
    <property type="entry name" value="Winged helix' DNA-binding domain"/>
    <property type="match status" value="1"/>
</dbReference>
<evidence type="ECO:0000256" key="2">
    <source>
        <dbReference type="ARBA" id="ARBA00022679"/>
    </source>
</evidence>
<dbReference type="InterPro" id="IPR001077">
    <property type="entry name" value="COMT_C"/>
</dbReference>
<dbReference type="PANTHER" id="PTHR43712:SF1">
    <property type="entry name" value="HYPOTHETICAL O-METHYLTRANSFERASE (EUROFUNG)-RELATED"/>
    <property type="match status" value="1"/>
</dbReference>
<dbReference type="PANTHER" id="PTHR43712">
    <property type="entry name" value="PUTATIVE (AFU_ORTHOLOGUE AFUA_4G14580)-RELATED"/>
    <property type="match status" value="1"/>
</dbReference>
<evidence type="ECO:0000256" key="4">
    <source>
        <dbReference type="PIRSR" id="PIRSR005739-1"/>
    </source>
</evidence>
<evidence type="ECO:0000256" key="3">
    <source>
        <dbReference type="ARBA" id="ARBA00022691"/>
    </source>
</evidence>
<dbReference type="GO" id="GO:0044550">
    <property type="term" value="P:secondary metabolite biosynthetic process"/>
    <property type="evidence" value="ECO:0007669"/>
    <property type="project" value="UniProtKB-ARBA"/>
</dbReference>
<keyword evidence="3" id="KW-0949">S-adenosyl-L-methionine</keyword>
<dbReference type="Proteomes" id="UP000054771">
    <property type="component" value="Unassembled WGS sequence"/>
</dbReference>
<name>A0A0U5GGZ7_ASPCI</name>
<dbReference type="OMA" id="YMKFILH"/>
<feature type="active site" description="Proton acceptor" evidence="4">
    <location>
        <position position="306"/>
    </location>
</feature>
<keyword evidence="8" id="KW-1185">Reference proteome</keyword>
<dbReference type="GO" id="GO:0046983">
    <property type="term" value="F:protein dimerization activity"/>
    <property type="evidence" value="ECO:0007669"/>
    <property type="project" value="InterPro"/>
</dbReference>
<dbReference type="PIRSF" id="PIRSF005739">
    <property type="entry name" value="O-mtase"/>
    <property type="match status" value="1"/>
</dbReference>
<dbReference type="InterPro" id="IPR012967">
    <property type="entry name" value="COMT_dimerisation"/>
</dbReference>
<dbReference type="InterPro" id="IPR029063">
    <property type="entry name" value="SAM-dependent_MTases_sf"/>
</dbReference>
<evidence type="ECO:0000259" key="6">
    <source>
        <dbReference type="Pfam" id="PF08100"/>
    </source>
</evidence>
<dbReference type="SUPFAM" id="SSF53335">
    <property type="entry name" value="S-adenosyl-L-methionine-dependent methyltransferases"/>
    <property type="match status" value="1"/>
</dbReference>
<dbReference type="OrthoDB" id="1535081at2759"/>
<dbReference type="Gene3D" id="1.10.10.10">
    <property type="entry name" value="Winged helix-like DNA-binding domain superfamily/Winged helix DNA-binding domain"/>
    <property type="match status" value="1"/>
</dbReference>
<organism evidence="7 8">
    <name type="scientific">Aspergillus calidoustus</name>
    <dbReference type="NCBI Taxonomy" id="454130"/>
    <lineage>
        <taxon>Eukaryota</taxon>
        <taxon>Fungi</taxon>
        <taxon>Dikarya</taxon>
        <taxon>Ascomycota</taxon>
        <taxon>Pezizomycotina</taxon>
        <taxon>Eurotiomycetes</taxon>
        <taxon>Eurotiomycetidae</taxon>
        <taxon>Eurotiales</taxon>
        <taxon>Aspergillaceae</taxon>
        <taxon>Aspergillus</taxon>
        <taxon>Aspergillus subgen. Nidulantes</taxon>
    </lineage>
</organism>
<protein>
    <submittedName>
        <fullName evidence="7">Uncharacterized protein</fullName>
    </submittedName>
</protein>
<sequence>MSGSRVDIESIDTLLENIQQSISTLKTRQTEKDRLAALKATQSLVSALHPPKDNVYHLLYSPTQAMCVRMGIDLEIFTTLSKAAEPVTLAELAAVKGADIRIAERVLRILAGINYVKEHDVHVYTATSLTHQMTDRYSIAMVKFIWDFGLSSVAKIPEFLHKNSYQTVEGPTSGPWNYANPIDEIIWSWVAKDPERLDITNSFMEGDRGSRPGWVEWFPVEEQVIKGYKGGDEDVFLVDVAGGRGHDIKAFRERFPDARGRFILEDLPHVIEQALPGLEAEKLEFDLFKEQPIKGAYIYFMKFVLHDWSDAQSLQILRHIRDAMTPGYSKLIIEEFILPEKDCPLLPAMWDWEMMVFLNGFERSEGRWKKLLDEAGFTVVFWAPPGDGQGIIEAEVKLPN</sequence>
<evidence type="ECO:0000313" key="7">
    <source>
        <dbReference type="EMBL" id="CEL10120.1"/>
    </source>
</evidence>
<dbReference type="PROSITE" id="PS51683">
    <property type="entry name" value="SAM_OMT_II"/>
    <property type="match status" value="1"/>
</dbReference>
<dbReference type="Pfam" id="PF08100">
    <property type="entry name" value="Dimerisation"/>
    <property type="match status" value="1"/>
</dbReference>
<dbReference type="InterPro" id="IPR036388">
    <property type="entry name" value="WH-like_DNA-bd_sf"/>
</dbReference>
<gene>
    <name evidence="7" type="ORF">ASPCAL13245</name>
</gene>
<keyword evidence="2" id="KW-0808">Transferase</keyword>
<dbReference type="EMBL" id="CDMC01000017">
    <property type="protein sequence ID" value="CEL10120.1"/>
    <property type="molecule type" value="Genomic_DNA"/>
</dbReference>
<accession>A0A0U5GGZ7</accession>